<evidence type="ECO:0000313" key="14">
    <source>
        <dbReference type="Proteomes" id="UP000694844"/>
    </source>
</evidence>
<feature type="domain" description="G-protein coupled receptors family 2 profile 1" evidence="12">
    <location>
        <begin position="96"/>
        <end position="184"/>
    </location>
</feature>
<keyword evidence="9" id="KW-0807">Transducer</keyword>
<evidence type="ECO:0000256" key="7">
    <source>
        <dbReference type="ARBA" id="ARBA00023136"/>
    </source>
</evidence>
<gene>
    <name evidence="15" type="primary">LOC111115726</name>
    <name evidence="16" type="synonym">LOC111115944</name>
</gene>
<evidence type="ECO:0000256" key="10">
    <source>
        <dbReference type="SAM" id="MobiDB-lite"/>
    </source>
</evidence>
<dbReference type="InterPro" id="IPR001879">
    <property type="entry name" value="GPCR_2_extracellular_dom"/>
</dbReference>
<keyword evidence="7 11" id="KW-0472">Membrane</keyword>
<dbReference type="KEGG" id="cvn:111115726"/>
<proteinExistence type="inferred from homology"/>
<dbReference type="InterPro" id="IPR000832">
    <property type="entry name" value="GPCR_2_secretin-like"/>
</dbReference>
<dbReference type="PROSITE" id="PS50227">
    <property type="entry name" value="G_PROTEIN_RECEP_F2_3"/>
    <property type="match status" value="1"/>
</dbReference>
<evidence type="ECO:0000259" key="13">
    <source>
        <dbReference type="PROSITE" id="PS50261"/>
    </source>
</evidence>
<reference evidence="15 16" key="1">
    <citation type="submission" date="2025-04" db="UniProtKB">
        <authorList>
            <consortium name="RefSeq"/>
        </authorList>
    </citation>
    <scope>IDENTIFICATION</scope>
    <source>
        <tissue evidence="15 16">Whole sample</tissue>
    </source>
</reference>
<evidence type="ECO:0000256" key="11">
    <source>
        <dbReference type="SAM" id="Phobius"/>
    </source>
</evidence>
<dbReference type="KEGG" id="cvn:111115944"/>
<evidence type="ECO:0000313" key="16">
    <source>
        <dbReference type="RefSeq" id="XP_022310579.1"/>
    </source>
</evidence>
<dbReference type="PROSITE" id="PS50261">
    <property type="entry name" value="G_PROTEIN_RECEP_F2_4"/>
    <property type="match status" value="1"/>
</dbReference>
<comment type="similarity">
    <text evidence="2">Belongs to the G-protein coupled receptor 2 family.</text>
</comment>
<sequence length="592" mass="68180">MLSLSLCQYVSVYNIVTSLFCYRLLKPHLSEHSEVYWNAEISGRVFGATAKNKMYPAGFSFEPDIENETSVAIACQGLTSNDCQRWLSCSKRARMCCKDYNARNASFLETPESHCPPIWDGMSCVNSVPNGTVMSMECPDYYIPIKRPANFTKRCWSNGTWDTSKLEVDGVHILMNYSACKAASKDKVQIIGAEELQLQTVVTLATNVISLAFLLPSFAMVTLLRKTDKRKLMIHFHFLASLILVSVFTLSWDWIIAKEHMEKLHTETSLIEQNSPFCKVLLCLQIYMRSATYFWMFVEGLNILIPLCRAFQEKIQRRWFYFIGWGVPLSTILIYAVIRSTIHKYDSKCWIYHYPEIEWIVFVPNYLTVLCNFVFLILIMANIILKNRTSTNRHRGGATFPQSLRSLICLIFLFGINFIVPWITGAVDSQTIIPYILNRVVEGLQGVFVCILWVFCSKEIQHNFKKIVQRKFPQLFQRFQGRKFSTSSHTHLTQAIYPVAAAPIVLDSSKVTERLERVLELPETERHSRESERLTTVDTSSRNSLDIEVPPRPAKFEDQRRNEIPEEEALTRETERLSKKNTESIEAYNSSA</sequence>
<feature type="transmembrane region" description="Helical" evidence="11">
    <location>
        <begin position="366"/>
        <end position="385"/>
    </location>
</feature>
<feature type="transmembrane region" description="Helical" evidence="11">
    <location>
        <begin position="286"/>
        <end position="307"/>
    </location>
</feature>
<dbReference type="GO" id="GO:0005886">
    <property type="term" value="C:plasma membrane"/>
    <property type="evidence" value="ECO:0007669"/>
    <property type="project" value="UniProtKB-SubCell"/>
</dbReference>
<dbReference type="AlphaFoldDB" id="A0A8B8C3V6"/>
<evidence type="ECO:0000256" key="3">
    <source>
        <dbReference type="ARBA" id="ARBA00022475"/>
    </source>
</evidence>
<evidence type="ECO:0000313" key="15">
    <source>
        <dbReference type="RefSeq" id="XP_022310270.1"/>
    </source>
</evidence>
<dbReference type="GO" id="GO:0007166">
    <property type="term" value="P:cell surface receptor signaling pathway"/>
    <property type="evidence" value="ECO:0007669"/>
    <property type="project" value="InterPro"/>
</dbReference>
<dbReference type="RefSeq" id="XP_022310579.1">
    <property type="nucleotide sequence ID" value="XM_022454871.1"/>
</dbReference>
<dbReference type="GO" id="GO:0008528">
    <property type="term" value="F:G protein-coupled peptide receptor activity"/>
    <property type="evidence" value="ECO:0007669"/>
    <property type="project" value="TreeGrafter"/>
</dbReference>
<organism evidence="14 15">
    <name type="scientific">Crassostrea virginica</name>
    <name type="common">Eastern oyster</name>
    <dbReference type="NCBI Taxonomy" id="6565"/>
    <lineage>
        <taxon>Eukaryota</taxon>
        <taxon>Metazoa</taxon>
        <taxon>Spiralia</taxon>
        <taxon>Lophotrochozoa</taxon>
        <taxon>Mollusca</taxon>
        <taxon>Bivalvia</taxon>
        <taxon>Autobranchia</taxon>
        <taxon>Pteriomorphia</taxon>
        <taxon>Ostreida</taxon>
        <taxon>Ostreoidea</taxon>
        <taxon>Ostreidae</taxon>
        <taxon>Crassostrea</taxon>
    </lineage>
</organism>
<feature type="transmembrane region" description="Helical" evidence="11">
    <location>
        <begin position="436"/>
        <end position="456"/>
    </location>
</feature>
<feature type="transmembrane region" description="Helical" evidence="11">
    <location>
        <begin position="236"/>
        <end position="257"/>
    </location>
</feature>
<dbReference type="PANTHER" id="PTHR45620">
    <property type="entry name" value="PDF RECEPTOR-LIKE PROTEIN-RELATED"/>
    <property type="match status" value="1"/>
</dbReference>
<dbReference type="SUPFAM" id="SSF111418">
    <property type="entry name" value="Hormone receptor domain"/>
    <property type="match status" value="1"/>
</dbReference>
<evidence type="ECO:0000256" key="9">
    <source>
        <dbReference type="ARBA" id="ARBA00023224"/>
    </source>
</evidence>
<dbReference type="RefSeq" id="XP_022310270.1">
    <property type="nucleotide sequence ID" value="XM_022454562.1"/>
</dbReference>
<evidence type="ECO:0000259" key="12">
    <source>
        <dbReference type="PROSITE" id="PS50227"/>
    </source>
</evidence>
<feature type="compositionally biased region" description="Basic and acidic residues" evidence="10">
    <location>
        <begin position="554"/>
        <end position="583"/>
    </location>
</feature>
<keyword evidence="5 11" id="KW-1133">Transmembrane helix</keyword>
<dbReference type="InterPro" id="IPR017981">
    <property type="entry name" value="GPCR_2-like_7TM"/>
</dbReference>
<dbReference type="SUPFAM" id="SSF81321">
    <property type="entry name" value="Family A G protein-coupled receptor-like"/>
    <property type="match status" value="1"/>
</dbReference>
<keyword evidence="14" id="KW-1185">Reference proteome</keyword>
<keyword evidence="3" id="KW-1003">Cell membrane</keyword>
<evidence type="ECO:0000256" key="6">
    <source>
        <dbReference type="ARBA" id="ARBA00023040"/>
    </source>
</evidence>
<keyword evidence="4 11" id="KW-0812">Transmembrane</keyword>
<dbReference type="Gene3D" id="4.10.1240.10">
    <property type="entry name" value="GPCR, family 2, extracellular hormone receptor domain"/>
    <property type="match status" value="1"/>
</dbReference>
<feature type="compositionally biased region" description="Basic and acidic residues" evidence="10">
    <location>
        <begin position="522"/>
        <end position="535"/>
    </location>
</feature>
<evidence type="ECO:0000256" key="1">
    <source>
        <dbReference type="ARBA" id="ARBA00004651"/>
    </source>
</evidence>
<dbReference type="Gene3D" id="1.20.1070.10">
    <property type="entry name" value="Rhodopsin 7-helix transmembrane proteins"/>
    <property type="match status" value="1"/>
</dbReference>
<feature type="transmembrane region" description="Helical" evidence="11">
    <location>
        <begin position="204"/>
        <end position="224"/>
    </location>
</feature>
<evidence type="ECO:0000256" key="5">
    <source>
        <dbReference type="ARBA" id="ARBA00022989"/>
    </source>
</evidence>
<keyword evidence="8" id="KW-0675">Receptor</keyword>
<accession>A0A8B8C3V6</accession>
<dbReference type="Pfam" id="PF00002">
    <property type="entry name" value="7tm_2"/>
    <property type="match status" value="1"/>
</dbReference>
<evidence type="ECO:0000256" key="2">
    <source>
        <dbReference type="ARBA" id="ARBA00005314"/>
    </source>
</evidence>
<dbReference type="Pfam" id="PF02793">
    <property type="entry name" value="HRM"/>
    <property type="match status" value="1"/>
</dbReference>
<feature type="transmembrane region" description="Helical" evidence="11">
    <location>
        <begin position="319"/>
        <end position="338"/>
    </location>
</feature>
<evidence type="ECO:0000256" key="8">
    <source>
        <dbReference type="ARBA" id="ARBA00023170"/>
    </source>
</evidence>
<dbReference type="InterPro" id="IPR036445">
    <property type="entry name" value="GPCR_2_extracell_dom_sf"/>
</dbReference>
<protein>
    <submittedName>
        <fullName evidence="15 16">Calcitonin gene-related peptide type 1 receptor-like</fullName>
    </submittedName>
</protein>
<dbReference type="InterPro" id="IPR050332">
    <property type="entry name" value="GPCR_2"/>
</dbReference>
<keyword evidence="6" id="KW-0297">G-protein coupled receptor</keyword>
<comment type="subcellular location">
    <subcellularLocation>
        <location evidence="1">Cell membrane</location>
        <topology evidence="1">Multi-pass membrane protein</topology>
    </subcellularLocation>
</comment>
<dbReference type="GO" id="GO:0007188">
    <property type="term" value="P:adenylate cyclase-modulating G protein-coupled receptor signaling pathway"/>
    <property type="evidence" value="ECO:0007669"/>
    <property type="project" value="TreeGrafter"/>
</dbReference>
<dbReference type="PRINTS" id="PR00249">
    <property type="entry name" value="GPCRSECRETIN"/>
</dbReference>
<name>A0A8B8C3V6_CRAVI</name>
<dbReference type="OrthoDB" id="6138779at2759"/>
<dbReference type="GeneID" id="111115726"/>
<evidence type="ECO:0000256" key="4">
    <source>
        <dbReference type="ARBA" id="ARBA00022692"/>
    </source>
</evidence>
<feature type="region of interest" description="Disordered" evidence="10">
    <location>
        <begin position="522"/>
        <end position="592"/>
    </location>
</feature>
<dbReference type="PANTHER" id="PTHR45620:SF42">
    <property type="entry name" value="G-PROTEIN COUPLED RECEPTOR SEB-2"/>
    <property type="match status" value="1"/>
</dbReference>
<feature type="transmembrane region" description="Helical" evidence="11">
    <location>
        <begin position="406"/>
        <end position="424"/>
    </location>
</feature>
<feature type="domain" description="G-protein coupled receptors family 2 profile 2" evidence="13">
    <location>
        <begin position="199"/>
        <end position="457"/>
    </location>
</feature>
<dbReference type="Proteomes" id="UP000694844">
    <property type="component" value="Chromosome 9"/>
</dbReference>